<dbReference type="SUPFAM" id="SSF53098">
    <property type="entry name" value="Ribonuclease H-like"/>
    <property type="match status" value="1"/>
</dbReference>
<dbReference type="Proteomes" id="UP001152523">
    <property type="component" value="Unassembled WGS sequence"/>
</dbReference>
<dbReference type="AlphaFoldDB" id="A0AAV0CUH6"/>
<accession>A0AAV0CUH6</accession>
<feature type="domain" description="RNase H type-1" evidence="1">
    <location>
        <begin position="423"/>
        <end position="553"/>
    </location>
</feature>
<dbReference type="CDD" id="cd06222">
    <property type="entry name" value="RNase_H_like"/>
    <property type="match status" value="1"/>
</dbReference>
<dbReference type="InterPro" id="IPR012337">
    <property type="entry name" value="RNaseH-like_sf"/>
</dbReference>
<reference evidence="2" key="1">
    <citation type="submission" date="2022-07" db="EMBL/GenBank/DDBJ databases">
        <authorList>
            <person name="Macas J."/>
            <person name="Novak P."/>
            <person name="Neumann P."/>
        </authorList>
    </citation>
    <scope>NUCLEOTIDE SEQUENCE</scope>
</reference>
<evidence type="ECO:0000313" key="3">
    <source>
        <dbReference type="Proteomes" id="UP001152523"/>
    </source>
</evidence>
<dbReference type="EMBL" id="CAMAPF010000041">
    <property type="protein sequence ID" value="CAH9083222.1"/>
    <property type="molecule type" value="Genomic_DNA"/>
</dbReference>
<dbReference type="InterPro" id="IPR044730">
    <property type="entry name" value="RNase_H-like_dom_plant"/>
</dbReference>
<dbReference type="PANTHER" id="PTHR33116">
    <property type="entry name" value="REVERSE TRANSCRIPTASE ZINC-BINDING DOMAIN-CONTAINING PROTEIN-RELATED-RELATED"/>
    <property type="match status" value="1"/>
</dbReference>
<dbReference type="InterPro" id="IPR026960">
    <property type="entry name" value="RVT-Znf"/>
</dbReference>
<dbReference type="Pfam" id="PF13456">
    <property type="entry name" value="RVT_3"/>
    <property type="match status" value="1"/>
</dbReference>
<dbReference type="Gene3D" id="3.30.420.10">
    <property type="entry name" value="Ribonuclease H-like superfamily/Ribonuclease H"/>
    <property type="match status" value="1"/>
</dbReference>
<dbReference type="PROSITE" id="PS50879">
    <property type="entry name" value="RNASE_H_1"/>
    <property type="match status" value="1"/>
</dbReference>
<evidence type="ECO:0000259" key="1">
    <source>
        <dbReference type="PROSITE" id="PS50879"/>
    </source>
</evidence>
<evidence type="ECO:0000313" key="2">
    <source>
        <dbReference type="EMBL" id="CAH9083222.1"/>
    </source>
</evidence>
<dbReference type="PANTHER" id="PTHR33116:SF78">
    <property type="entry name" value="OS12G0587133 PROTEIN"/>
    <property type="match status" value="1"/>
</dbReference>
<gene>
    <name evidence="2" type="ORF">CEPIT_LOCUS8433</name>
</gene>
<dbReference type="GO" id="GO:0004523">
    <property type="term" value="F:RNA-DNA hybrid ribonuclease activity"/>
    <property type="evidence" value="ECO:0007669"/>
    <property type="project" value="InterPro"/>
</dbReference>
<sequence>MSGIQSTTDLGKYLGAPIIHGRKSKDKFAFILDRVKQRLAAWKEKLLNLAGRKTLIQSLTTAIPQYVMQTSLLPLSICDRLDQLNRDFLWGHNEGTRKIHLVNWEDVCKPKDSGGLGLRKARDNNLALIAKLGWEIVMGTQKLWVQIMKAKYVKNLSFWEIERKADSSHIWRDILRSKDIIRNGLGWQVGDGKEISFWFDIWVKDKPLHEELDSPLAASARQVKVADFLLSNRDWDISKLETLLPEEVVEEVNEDWSWLWKIRTSEKVRCFLWLVMKNKLLTNAERGKRHITEDTSCNLCNNEEETVLHILRDCPFAMAVWRKSGLGLPRIGDMSPTSLEWVHSHCKAAGDTSGRTPHASRFAYTAWLVWKSRNSWIFEGKKPDVDRIVRKAHLLAEEYTNITILNSIKQQKEAKIVKWIPPESGFFKLNCDGSSRGRRKGAGAGGLIRNHKGEWVSGFILNIGKTECFKSELWALRQGLLLACDLDINKVIVEVDSESMLKVVKKKNSLTNRIGVLVRDCQKLLADERFIKFQHTFREGNNCADSLANAAHESAKGLLILHEPPVWIKSLLQEDANGFERIRY</sequence>
<keyword evidence="3" id="KW-1185">Reference proteome</keyword>
<protein>
    <recommendedName>
        <fullName evidence="1">RNase H type-1 domain-containing protein</fullName>
    </recommendedName>
</protein>
<dbReference type="Pfam" id="PF13966">
    <property type="entry name" value="zf-RVT"/>
    <property type="match status" value="1"/>
</dbReference>
<dbReference type="InterPro" id="IPR002156">
    <property type="entry name" value="RNaseH_domain"/>
</dbReference>
<dbReference type="GO" id="GO:0003676">
    <property type="term" value="F:nucleic acid binding"/>
    <property type="evidence" value="ECO:0007669"/>
    <property type="project" value="InterPro"/>
</dbReference>
<organism evidence="2 3">
    <name type="scientific">Cuscuta epithymum</name>
    <dbReference type="NCBI Taxonomy" id="186058"/>
    <lineage>
        <taxon>Eukaryota</taxon>
        <taxon>Viridiplantae</taxon>
        <taxon>Streptophyta</taxon>
        <taxon>Embryophyta</taxon>
        <taxon>Tracheophyta</taxon>
        <taxon>Spermatophyta</taxon>
        <taxon>Magnoliopsida</taxon>
        <taxon>eudicotyledons</taxon>
        <taxon>Gunneridae</taxon>
        <taxon>Pentapetalae</taxon>
        <taxon>asterids</taxon>
        <taxon>lamiids</taxon>
        <taxon>Solanales</taxon>
        <taxon>Convolvulaceae</taxon>
        <taxon>Cuscuteae</taxon>
        <taxon>Cuscuta</taxon>
        <taxon>Cuscuta subgen. Cuscuta</taxon>
    </lineage>
</organism>
<comment type="caution">
    <text evidence="2">The sequence shown here is derived from an EMBL/GenBank/DDBJ whole genome shotgun (WGS) entry which is preliminary data.</text>
</comment>
<proteinExistence type="predicted"/>
<name>A0AAV0CUH6_9ASTE</name>
<dbReference type="InterPro" id="IPR036397">
    <property type="entry name" value="RNaseH_sf"/>
</dbReference>